<comment type="caution">
    <text evidence="3">The sequence shown here is derived from an EMBL/GenBank/DDBJ whole genome shotgun (WGS) entry which is preliminary data.</text>
</comment>
<organism evidence="3 4">
    <name type="scientific">Luteolibacter pohnpeiensis</name>
    <dbReference type="NCBI Taxonomy" id="454153"/>
    <lineage>
        <taxon>Bacteria</taxon>
        <taxon>Pseudomonadati</taxon>
        <taxon>Verrucomicrobiota</taxon>
        <taxon>Verrucomicrobiia</taxon>
        <taxon>Verrucomicrobiales</taxon>
        <taxon>Verrucomicrobiaceae</taxon>
        <taxon>Luteolibacter</taxon>
    </lineage>
</organism>
<evidence type="ECO:0000256" key="1">
    <source>
        <dbReference type="SAM" id="SignalP"/>
    </source>
</evidence>
<feature type="chain" id="PRO_5038026473" evidence="1">
    <location>
        <begin position="22"/>
        <end position="387"/>
    </location>
</feature>
<accession>A0A934S1N7</accession>
<evidence type="ECO:0000313" key="3">
    <source>
        <dbReference type="EMBL" id="MBK1881590.1"/>
    </source>
</evidence>
<dbReference type="EMBL" id="JAENIJ010000004">
    <property type="protein sequence ID" value="MBK1881590.1"/>
    <property type="molecule type" value="Genomic_DNA"/>
</dbReference>
<keyword evidence="4" id="KW-1185">Reference proteome</keyword>
<dbReference type="Gene3D" id="2.120.10.30">
    <property type="entry name" value="TolB, C-terminal domain"/>
    <property type="match status" value="1"/>
</dbReference>
<dbReference type="Proteomes" id="UP000603141">
    <property type="component" value="Unassembled WGS sequence"/>
</dbReference>
<reference evidence="3" key="1">
    <citation type="submission" date="2021-01" db="EMBL/GenBank/DDBJ databases">
        <title>Modified the classification status of verrucomicrobia.</title>
        <authorList>
            <person name="Feng X."/>
        </authorList>
    </citation>
    <scope>NUCLEOTIDE SEQUENCE</scope>
    <source>
        <strain evidence="3">KCTC 22041</strain>
    </source>
</reference>
<evidence type="ECO:0000259" key="2">
    <source>
        <dbReference type="Pfam" id="PF07995"/>
    </source>
</evidence>
<dbReference type="RefSeq" id="WP_200267927.1">
    <property type="nucleotide sequence ID" value="NZ_JAENIJ010000004.1"/>
</dbReference>
<dbReference type="AlphaFoldDB" id="A0A934S1N7"/>
<name>A0A934S1N7_9BACT</name>
<protein>
    <submittedName>
        <fullName evidence="3">PQQ-dependent sugar dehydrogenase</fullName>
    </submittedName>
</protein>
<gene>
    <name evidence="3" type="ORF">JIN85_04140</name>
</gene>
<feature type="signal peptide" evidence="1">
    <location>
        <begin position="1"/>
        <end position="21"/>
    </location>
</feature>
<dbReference type="InterPro" id="IPR012938">
    <property type="entry name" value="Glc/Sorbosone_DH"/>
</dbReference>
<dbReference type="InterPro" id="IPR011041">
    <property type="entry name" value="Quinoprot_gluc/sorb_DH_b-prop"/>
</dbReference>
<proteinExistence type="predicted"/>
<dbReference type="Pfam" id="PF07995">
    <property type="entry name" value="GSDH"/>
    <property type="match status" value="1"/>
</dbReference>
<sequence length="387" mass="43249">MLHRSTITAAALFLAATYCNAEIATRQVTTGFERPVWAGVPTGVKGKLWIMEQAGTVWIVDTKTGEKAAEPFLDIKDQVSRKGNEEGLLSLAFDKDFTNNGRFYVNFTDKNQHTRIVRFVSKDKTTTDPESGEVILRYKQDFSNHNGGWISFGPDGYLYIANGDGGSHDDPNNHAQDLKSLLGKMLRIDVSPEKGYEIPKDNPFVDQADARKEIWAYGLRNPWRNSFDRETGDLWIGDVGQNIWEEIDVVSAETGKGANFGWRLREADTKNPYEDVGGDAPKGAIEPVYVYKHGGGENEGYSVTGGYVYRGSKIPELKGRYIFADYQNPRIWSFELKGGKASDVKDHTASLQPKDGRINLISSFAEDNDGELYLIDHTGPVYQIIEK</sequence>
<dbReference type="PANTHER" id="PTHR19328:SF75">
    <property type="entry name" value="ALDOSE SUGAR DEHYDROGENASE YLII"/>
    <property type="match status" value="1"/>
</dbReference>
<keyword evidence="1" id="KW-0732">Signal</keyword>
<dbReference type="SUPFAM" id="SSF50952">
    <property type="entry name" value="Soluble quinoprotein glucose dehydrogenase"/>
    <property type="match status" value="1"/>
</dbReference>
<feature type="domain" description="Glucose/Sorbosone dehydrogenase" evidence="2">
    <location>
        <begin position="45"/>
        <end position="377"/>
    </location>
</feature>
<evidence type="ECO:0000313" key="4">
    <source>
        <dbReference type="Proteomes" id="UP000603141"/>
    </source>
</evidence>
<dbReference type="PANTHER" id="PTHR19328">
    <property type="entry name" value="HEDGEHOG-INTERACTING PROTEIN"/>
    <property type="match status" value="1"/>
</dbReference>
<dbReference type="InterPro" id="IPR011042">
    <property type="entry name" value="6-blade_b-propeller_TolB-like"/>
</dbReference>